<evidence type="ECO:0000313" key="3">
    <source>
        <dbReference type="Proteomes" id="UP000286134"/>
    </source>
</evidence>
<dbReference type="STRING" id="212602.A0A420HVB4"/>
<comment type="caution">
    <text evidence="2">The sequence shown here is derived from an EMBL/GenBank/DDBJ whole genome shotgun (WGS) entry which is preliminary data.</text>
</comment>
<dbReference type="GO" id="GO:0061617">
    <property type="term" value="C:MICOS complex"/>
    <property type="evidence" value="ECO:0007669"/>
    <property type="project" value="UniProtKB-UniRule"/>
</dbReference>
<evidence type="ECO:0000256" key="1">
    <source>
        <dbReference type="RuleBase" id="RU363021"/>
    </source>
</evidence>
<proteinExistence type="predicted"/>
<dbReference type="PANTHER" id="PTHR28268:SF1">
    <property type="entry name" value="MICOS SUBUNIT MIC26"/>
    <property type="match status" value="1"/>
</dbReference>
<name>A0A420HVB4_9PEZI</name>
<protein>
    <recommendedName>
        <fullName evidence="1">MICOS complex subunit</fullName>
    </recommendedName>
</protein>
<gene>
    <name evidence="2" type="ORF">OnM2_042010</name>
</gene>
<accession>A0A420HVB4</accession>
<keyword evidence="1" id="KW-0496">Mitochondrion</keyword>
<dbReference type="Proteomes" id="UP000286134">
    <property type="component" value="Unassembled WGS sequence"/>
</dbReference>
<evidence type="ECO:0000313" key="2">
    <source>
        <dbReference type="EMBL" id="RKF61395.1"/>
    </source>
</evidence>
<keyword evidence="1" id="KW-0999">Mitochondrion inner membrane</keyword>
<comment type="function">
    <text evidence="1">Component of the MICOS complex, a large protein complex of the mitochondrial inner membrane that plays crucial roles in the maintenance of crista junctions, inner membrane architecture, and formation of contact sites to the outer membrane.</text>
</comment>
<keyword evidence="3" id="KW-1185">Reference proteome</keyword>
<dbReference type="GO" id="GO:0042407">
    <property type="term" value="P:cristae formation"/>
    <property type="evidence" value="ECO:0007669"/>
    <property type="project" value="InterPro"/>
</dbReference>
<keyword evidence="1" id="KW-0472">Membrane</keyword>
<dbReference type="AlphaFoldDB" id="A0A420HVB4"/>
<dbReference type="InterPro" id="IPR033181">
    <property type="entry name" value="Mic26_fungi"/>
</dbReference>
<reference evidence="2 3" key="1">
    <citation type="journal article" date="2018" name="BMC Genomics">
        <title>Comparative genome analyses reveal sequence features reflecting distinct modes of host-adaptation between dicot and monocot powdery mildew.</title>
        <authorList>
            <person name="Wu Y."/>
            <person name="Ma X."/>
            <person name="Pan Z."/>
            <person name="Kale S.D."/>
            <person name="Song Y."/>
            <person name="King H."/>
            <person name="Zhang Q."/>
            <person name="Presley C."/>
            <person name="Deng X."/>
            <person name="Wei C.I."/>
            <person name="Xiao S."/>
        </authorList>
    </citation>
    <scope>NUCLEOTIDE SEQUENCE [LARGE SCALE GENOMIC DNA]</scope>
    <source>
        <strain evidence="2">UMSG2</strain>
    </source>
</reference>
<comment type="subcellular location">
    <subcellularLocation>
        <location evidence="1">Mitochondrion inner membrane</location>
    </subcellularLocation>
</comment>
<comment type="subunit">
    <text evidence="1">Component of the mitochondrial contact site and cristae organizing system (MICOS) complex.</text>
</comment>
<organism evidence="2 3">
    <name type="scientific">Erysiphe neolycopersici</name>
    <dbReference type="NCBI Taxonomy" id="212602"/>
    <lineage>
        <taxon>Eukaryota</taxon>
        <taxon>Fungi</taxon>
        <taxon>Dikarya</taxon>
        <taxon>Ascomycota</taxon>
        <taxon>Pezizomycotina</taxon>
        <taxon>Leotiomycetes</taxon>
        <taxon>Erysiphales</taxon>
        <taxon>Erysiphaceae</taxon>
        <taxon>Erysiphe</taxon>
    </lineage>
</organism>
<dbReference type="EMBL" id="MCFK01004272">
    <property type="protein sequence ID" value="RKF61395.1"/>
    <property type="molecule type" value="Genomic_DNA"/>
</dbReference>
<dbReference type="InterPro" id="IPR019166">
    <property type="entry name" value="MIC26/MIC27"/>
</dbReference>
<dbReference type="OrthoDB" id="2399148at2759"/>
<sequence length="245" mass="27115">MASVRLIQRNVAPFLTSGLLAGSFLYPSTTLKAESPERQWSKKPIYDENENVSTSTSLEGSISENTEIFQKSKKLTATDRLAVEIGKARLHLYTHVSSFEEKVNKFMESAFNLEESFTSTIASLAPNPQSGEKLIPGSLYVIVAAMTGSIIARRSNILVRGTLPLVAGITAGWNLLPVTSQNISNLIWKYEQKFPVIADSHIRTKEAINKAERMAKTHSQQIVETMNKKVSVSTSAIEDWVRKGK</sequence>
<dbReference type="Pfam" id="PF09769">
    <property type="entry name" value="ApoO"/>
    <property type="match status" value="1"/>
</dbReference>
<dbReference type="GO" id="GO:0044284">
    <property type="term" value="C:mitochondrial crista junction"/>
    <property type="evidence" value="ECO:0007669"/>
    <property type="project" value="TreeGrafter"/>
</dbReference>
<dbReference type="PANTHER" id="PTHR28268">
    <property type="entry name" value="MICOS SUBUNIT MIC26"/>
    <property type="match status" value="1"/>
</dbReference>